<dbReference type="EMBL" id="KZ308242">
    <property type="protein sequence ID" value="KAG8225553.1"/>
    <property type="molecule type" value="Genomic_DNA"/>
</dbReference>
<evidence type="ECO:0000256" key="2">
    <source>
        <dbReference type="ARBA" id="ARBA00011961"/>
    </source>
</evidence>
<dbReference type="Proteomes" id="UP000792457">
    <property type="component" value="Unassembled WGS sequence"/>
</dbReference>
<evidence type="ECO:0000256" key="1">
    <source>
        <dbReference type="ARBA" id="ARBA00009460"/>
    </source>
</evidence>
<sequence>MNQDGVKGGIMENVLKSELDLKMCEQVESSSQSRGYICESKLFSTDKYGKIFVKFYGGATSRRMFDGEYESLQALKNTNSITVPNAISVLDIPDEGSALALEFVEMQNLMKFQGKLGEELARLHLFNPDTSYEHSNKFGFHVNACYGHYPVENSWKDDWIVSRSTYAQTGNREVIELWSQLLLVIPNFFKGLFIKPSLLHGDLWLGNVGETISGPVIMEKILMSSLGLSVCEPLRNHLGGGGCISESKAYNTDKYGKIFVKLHHGSKARAMFDGEYASLKALADSKTVSVPNPISVLDIPQGSVFAVEYVEMKGLRKFQAELGNQLARLHLFNPASSDENSGKFGFHVNTCCGYIPMENSWNDDWVNFYSQQRLEVQIKLVLEKHSDRELIDLWSQLQLVIPNFFQGIEVKPSLLHGDLWSGNAAETDEGPVIYDPASFWGHHEYDLAIGKMFGGFTLPFHQAYHKLIPQAPGFEMRQKLYILFHQLNHWNHFGEGYRQSSLSLMRKLLKHQ</sequence>
<dbReference type="OrthoDB" id="5772781at2759"/>
<dbReference type="GO" id="GO:0102193">
    <property type="term" value="F:protein-ribulosamine 3-kinase activity"/>
    <property type="evidence" value="ECO:0007669"/>
    <property type="project" value="UniProtKB-EC"/>
</dbReference>
<evidence type="ECO:0000256" key="7">
    <source>
        <dbReference type="ARBA" id="ARBA00048655"/>
    </source>
</evidence>
<dbReference type="FunFam" id="3.30.200.20:FF:000264">
    <property type="entry name" value="Protein-ribulosamine 3-kinase, chloroplastic"/>
    <property type="match status" value="1"/>
</dbReference>
<keyword evidence="5" id="KW-0418">Kinase</keyword>
<gene>
    <name evidence="9" type="ORF">J437_LFUL002069</name>
</gene>
<proteinExistence type="inferred from homology"/>
<dbReference type="PANTHER" id="PTHR12149:SF8">
    <property type="entry name" value="PROTEIN-RIBULOSAMINE 3-KINASE"/>
    <property type="match status" value="1"/>
</dbReference>
<reference evidence="9" key="1">
    <citation type="submission" date="2013-04" db="EMBL/GenBank/DDBJ databases">
        <authorList>
            <person name="Qu J."/>
            <person name="Murali S.C."/>
            <person name="Bandaranaike D."/>
            <person name="Bellair M."/>
            <person name="Blankenburg K."/>
            <person name="Chao H."/>
            <person name="Dinh H."/>
            <person name="Doddapaneni H."/>
            <person name="Downs B."/>
            <person name="Dugan-Rocha S."/>
            <person name="Elkadiri S."/>
            <person name="Gnanaolivu R.D."/>
            <person name="Hernandez B."/>
            <person name="Javaid M."/>
            <person name="Jayaseelan J.C."/>
            <person name="Lee S."/>
            <person name="Li M."/>
            <person name="Ming W."/>
            <person name="Munidasa M."/>
            <person name="Muniz J."/>
            <person name="Nguyen L."/>
            <person name="Ongeri F."/>
            <person name="Osuji N."/>
            <person name="Pu L.-L."/>
            <person name="Puazo M."/>
            <person name="Qu C."/>
            <person name="Quiroz J."/>
            <person name="Raj R."/>
            <person name="Weissenberger G."/>
            <person name="Xin Y."/>
            <person name="Zou X."/>
            <person name="Han Y."/>
            <person name="Richards S."/>
            <person name="Worley K."/>
            <person name="Muzny D."/>
            <person name="Gibbs R."/>
        </authorList>
    </citation>
    <scope>NUCLEOTIDE SEQUENCE</scope>
    <source>
        <strain evidence="9">Sampled in the wild</strain>
    </source>
</reference>
<evidence type="ECO:0000256" key="4">
    <source>
        <dbReference type="ARBA" id="ARBA00022741"/>
    </source>
</evidence>
<accession>A0A8K0K3Y1</accession>
<keyword evidence="4" id="KW-0547">Nucleotide-binding</keyword>
<comment type="catalytic activity">
    <reaction evidence="7">
        <text>N(6)-D-ribulosyl-L-lysyl-[protein] + ATP = N(6)-(3-O-phospho-D-ribulosyl)-L-lysyl-[protein] + ADP + H(+)</text>
        <dbReference type="Rhea" id="RHEA:48432"/>
        <dbReference type="Rhea" id="RHEA-COMP:12103"/>
        <dbReference type="Rhea" id="RHEA-COMP:12104"/>
        <dbReference type="ChEBI" id="CHEBI:15378"/>
        <dbReference type="ChEBI" id="CHEBI:30616"/>
        <dbReference type="ChEBI" id="CHEBI:90418"/>
        <dbReference type="ChEBI" id="CHEBI:90420"/>
        <dbReference type="ChEBI" id="CHEBI:456216"/>
        <dbReference type="EC" id="2.7.1.172"/>
    </reaction>
    <physiologicalReaction direction="left-to-right" evidence="7">
        <dbReference type="Rhea" id="RHEA:48433"/>
    </physiologicalReaction>
</comment>
<name>A0A8K0K3Y1_LADFU</name>
<dbReference type="GO" id="GO:0016301">
    <property type="term" value="F:kinase activity"/>
    <property type="evidence" value="ECO:0007669"/>
    <property type="project" value="UniProtKB-KW"/>
</dbReference>
<keyword evidence="6" id="KW-0067">ATP-binding</keyword>
<dbReference type="InterPro" id="IPR016477">
    <property type="entry name" value="Fructo-/Ketosamine-3-kinase"/>
</dbReference>
<evidence type="ECO:0000256" key="6">
    <source>
        <dbReference type="ARBA" id="ARBA00022840"/>
    </source>
</evidence>
<evidence type="ECO:0000256" key="8">
    <source>
        <dbReference type="ARBA" id="ARBA00050767"/>
    </source>
</evidence>
<protein>
    <recommendedName>
        <fullName evidence="2">protein-ribulosamine 3-kinase</fullName>
        <ecNumber evidence="2">2.7.1.172</ecNumber>
    </recommendedName>
</protein>
<dbReference type="GO" id="GO:0005829">
    <property type="term" value="C:cytosol"/>
    <property type="evidence" value="ECO:0007669"/>
    <property type="project" value="UniProtKB-ARBA"/>
</dbReference>
<comment type="similarity">
    <text evidence="1">Belongs to the fructosamine kinase family.</text>
</comment>
<dbReference type="Gene3D" id="3.30.200.20">
    <property type="entry name" value="Phosphorylase Kinase, domain 1"/>
    <property type="match status" value="2"/>
</dbReference>
<dbReference type="PANTHER" id="PTHR12149">
    <property type="entry name" value="FRUCTOSAMINE 3 KINASE-RELATED PROTEIN"/>
    <property type="match status" value="1"/>
</dbReference>
<organism evidence="9 10">
    <name type="scientific">Ladona fulva</name>
    <name type="common">Scarce chaser dragonfly</name>
    <name type="synonym">Libellula fulva</name>
    <dbReference type="NCBI Taxonomy" id="123851"/>
    <lineage>
        <taxon>Eukaryota</taxon>
        <taxon>Metazoa</taxon>
        <taxon>Ecdysozoa</taxon>
        <taxon>Arthropoda</taxon>
        <taxon>Hexapoda</taxon>
        <taxon>Insecta</taxon>
        <taxon>Pterygota</taxon>
        <taxon>Palaeoptera</taxon>
        <taxon>Odonata</taxon>
        <taxon>Epiprocta</taxon>
        <taxon>Anisoptera</taxon>
        <taxon>Libelluloidea</taxon>
        <taxon>Libellulidae</taxon>
        <taxon>Ladona</taxon>
    </lineage>
</organism>
<dbReference type="GO" id="GO:0005524">
    <property type="term" value="F:ATP binding"/>
    <property type="evidence" value="ECO:0007669"/>
    <property type="project" value="UniProtKB-KW"/>
</dbReference>
<dbReference type="EC" id="2.7.1.172" evidence="2"/>
<evidence type="ECO:0000256" key="5">
    <source>
        <dbReference type="ARBA" id="ARBA00022777"/>
    </source>
</evidence>
<dbReference type="FunFam" id="3.90.1200.10:FF:000003">
    <property type="entry name" value="fructosamine-3-kinase isoform X1"/>
    <property type="match status" value="1"/>
</dbReference>
<dbReference type="InterPro" id="IPR011009">
    <property type="entry name" value="Kinase-like_dom_sf"/>
</dbReference>
<comment type="caution">
    <text evidence="9">The sequence shown here is derived from an EMBL/GenBank/DDBJ whole genome shotgun (WGS) entry which is preliminary data.</text>
</comment>
<evidence type="ECO:0000313" key="9">
    <source>
        <dbReference type="EMBL" id="KAG8225553.1"/>
    </source>
</evidence>
<keyword evidence="3" id="KW-0808">Transferase</keyword>
<dbReference type="Gene3D" id="3.90.1200.10">
    <property type="match status" value="2"/>
</dbReference>
<reference evidence="9" key="2">
    <citation type="submission" date="2017-10" db="EMBL/GenBank/DDBJ databases">
        <title>Ladona fulva Genome sequencing and assembly.</title>
        <authorList>
            <person name="Murali S."/>
            <person name="Richards S."/>
            <person name="Bandaranaike D."/>
            <person name="Bellair M."/>
            <person name="Blankenburg K."/>
            <person name="Chao H."/>
            <person name="Dinh H."/>
            <person name="Doddapaneni H."/>
            <person name="Dugan-Rocha S."/>
            <person name="Elkadiri S."/>
            <person name="Gnanaolivu R."/>
            <person name="Hernandez B."/>
            <person name="Skinner E."/>
            <person name="Javaid M."/>
            <person name="Lee S."/>
            <person name="Li M."/>
            <person name="Ming W."/>
            <person name="Munidasa M."/>
            <person name="Muniz J."/>
            <person name="Nguyen L."/>
            <person name="Hughes D."/>
            <person name="Osuji N."/>
            <person name="Pu L.-L."/>
            <person name="Puazo M."/>
            <person name="Qu C."/>
            <person name="Quiroz J."/>
            <person name="Raj R."/>
            <person name="Weissenberger G."/>
            <person name="Xin Y."/>
            <person name="Zou X."/>
            <person name="Han Y."/>
            <person name="Worley K."/>
            <person name="Muzny D."/>
            <person name="Gibbs R."/>
        </authorList>
    </citation>
    <scope>NUCLEOTIDE SEQUENCE</scope>
    <source>
        <strain evidence="9">Sampled in the wild</strain>
    </source>
</reference>
<keyword evidence="10" id="KW-1185">Reference proteome</keyword>
<dbReference type="SUPFAM" id="SSF56112">
    <property type="entry name" value="Protein kinase-like (PK-like)"/>
    <property type="match status" value="2"/>
</dbReference>
<dbReference type="Pfam" id="PF03881">
    <property type="entry name" value="Fructosamin_kin"/>
    <property type="match status" value="2"/>
</dbReference>
<dbReference type="AlphaFoldDB" id="A0A8K0K3Y1"/>
<evidence type="ECO:0000256" key="3">
    <source>
        <dbReference type="ARBA" id="ARBA00022679"/>
    </source>
</evidence>
<comment type="catalytic activity">
    <reaction evidence="8">
        <text>N(6)-(D-psicosyl)-L-lysyl-[protein] + ATP = N(6)-(3-O-phospho-D-psicosyl)-L-lysyl-[protein] + ADP + H(+)</text>
        <dbReference type="Rhea" id="RHEA:61392"/>
        <dbReference type="Rhea" id="RHEA-COMP:15796"/>
        <dbReference type="Rhea" id="RHEA-COMP:15797"/>
        <dbReference type="ChEBI" id="CHEBI:15378"/>
        <dbReference type="ChEBI" id="CHEBI:30616"/>
        <dbReference type="ChEBI" id="CHEBI:144621"/>
        <dbReference type="ChEBI" id="CHEBI:144622"/>
        <dbReference type="ChEBI" id="CHEBI:456216"/>
    </reaction>
    <physiologicalReaction direction="left-to-right" evidence="8">
        <dbReference type="Rhea" id="RHEA:61393"/>
    </physiologicalReaction>
</comment>
<evidence type="ECO:0000313" key="10">
    <source>
        <dbReference type="Proteomes" id="UP000792457"/>
    </source>
</evidence>